<gene>
    <name evidence="1" type="ORF">GTP69_28205</name>
</gene>
<evidence type="ECO:0000313" key="2">
    <source>
        <dbReference type="Proteomes" id="UP000642144"/>
    </source>
</evidence>
<keyword evidence="2" id="KW-1185">Reference proteome</keyword>
<sequence>MKPDIVRPVSPNFTIIVNWKAKGFGCAKACSYCNWRDSPLLPHGGQGTETISAFITKCDKSFITISGGADPLYRFEEYGPQLLAMIQTIKEHGYKVRIITREIQHIAELRDIVDYVSVSLDADVLDALGQFQHEWDGMDVEYSLVLPPLPTSDIATLKPQYFALYRHLGKRLVLRENLNSIYPLNFGELTFGHSGIVFVSKELCLSGRYLSTVDCVGHDIVLDTERLAQYLMNEPRLYLFGGFAKHLLSPRVHPEFTDIDLISLSADVMLILEDQFAFKFKEVSQSAASYPRYFLGRSARAGKTIQLILMKSPADAMKFIAGAQYDVDRVSFSAGQFHFDGSVGEQVIRRAVSTKQINLVSGTRDLSLFNINRPIVEQRHKIKLLRKGFTINE</sequence>
<dbReference type="RefSeq" id="WP_161057989.1">
    <property type="nucleotide sequence ID" value="NZ_WWCT01000035.1"/>
</dbReference>
<evidence type="ECO:0008006" key="3">
    <source>
        <dbReference type="Google" id="ProtNLM"/>
    </source>
</evidence>
<name>A0ABW9W9H0_9BURK</name>
<proteinExistence type="predicted"/>
<dbReference type="EMBL" id="WWCT01000035">
    <property type="protein sequence ID" value="MYN30297.1"/>
    <property type="molecule type" value="Genomic_DNA"/>
</dbReference>
<dbReference type="InterPro" id="IPR058240">
    <property type="entry name" value="rSAM_sf"/>
</dbReference>
<dbReference type="SUPFAM" id="SSF102114">
    <property type="entry name" value="Radical SAM enzymes"/>
    <property type="match status" value="1"/>
</dbReference>
<reference evidence="1 2" key="1">
    <citation type="submission" date="2019-12" db="EMBL/GenBank/DDBJ databases">
        <title>Novel species isolated from a subtropical stream in China.</title>
        <authorList>
            <person name="Lu H."/>
        </authorList>
    </citation>
    <scope>NUCLEOTIDE SEQUENCE [LARGE SCALE GENOMIC DNA]</scope>
    <source>
        <strain evidence="1 2">CY42W</strain>
    </source>
</reference>
<protein>
    <recommendedName>
        <fullName evidence="3">Radical SAM protein</fullName>
    </recommendedName>
</protein>
<dbReference type="Gene3D" id="3.20.20.70">
    <property type="entry name" value="Aldolase class I"/>
    <property type="match status" value="1"/>
</dbReference>
<evidence type="ECO:0000313" key="1">
    <source>
        <dbReference type="EMBL" id="MYN30297.1"/>
    </source>
</evidence>
<organism evidence="1 2">
    <name type="scientific">Duganella levis</name>
    <dbReference type="NCBI Taxonomy" id="2692169"/>
    <lineage>
        <taxon>Bacteria</taxon>
        <taxon>Pseudomonadati</taxon>
        <taxon>Pseudomonadota</taxon>
        <taxon>Betaproteobacteria</taxon>
        <taxon>Burkholderiales</taxon>
        <taxon>Oxalobacteraceae</taxon>
        <taxon>Telluria group</taxon>
        <taxon>Duganella</taxon>
    </lineage>
</organism>
<dbReference type="InterPro" id="IPR013785">
    <property type="entry name" value="Aldolase_TIM"/>
</dbReference>
<comment type="caution">
    <text evidence="1">The sequence shown here is derived from an EMBL/GenBank/DDBJ whole genome shotgun (WGS) entry which is preliminary data.</text>
</comment>
<accession>A0ABW9W9H0</accession>
<dbReference type="Proteomes" id="UP000642144">
    <property type="component" value="Unassembled WGS sequence"/>
</dbReference>